<dbReference type="Proteomes" id="UP000261875">
    <property type="component" value="Chromosome"/>
</dbReference>
<evidence type="ECO:0008006" key="3">
    <source>
        <dbReference type="Google" id="ProtNLM"/>
    </source>
</evidence>
<dbReference type="Pfam" id="PF02413">
    <property type="entry name" value="Caudo_TAP"/>
    <property type="match status" value="1"/>
</dbReference>
<dbReference type="InterPro" id="IPR003458">
    <property type="entry name" value="Phage_T4_Gp38_tail_assem"/>
</dbReference>
<keyword evidence="2" id="KW-1185">Reference proteome</keyword>
<dbReference type="PANTHER" id="PTHR34413:SF2">
    <property type="entry name" value="PROPHAGE TAIL FIBER ASSEMBLY PROTEIN HOMOLOG TFAE-RELATED"/>
    <property type="match status" value="1"/>
</dbReference>
<sequence>MKTRAEKRRDLLREATTKIAPLQDAVELGIATEDEIAALNTWKHYRVALNRLDTTTVESEWPVVLR</sequence>
<name>A0A2U8I8G2_9GAMM</name>
<reference evidence="1 2" key="1">
    <citation type="submission" date="2017-05" db="EMBL/GenBank/DDBJ databases">
        <title>Genome sequence of Candidatus Fukatsuia symbiotica and Candidatus Hamiltonella defensa from Acyrthosiphon pisum strain 5D.</title>
        <authorList>
            <person name="Patel V.A."/>
            <person name="Chevignon G."/>
            <person name="Russell J.A."/>
            <person name="Oliver K.M."/>
        </authorList>
    </citation>
    <scope>NUCLEOTIDE SEQUENCE [LARGE SCALE GENOMIC DNA]</scope>
    <source>
        <strain evidence="1 2">5D</strain>
    </source>
</reference>
<evidence type="ECO:0000313" key="1">
    <source>
        <dbReference type="EMBL" id="AWK15407.1"/>
    </source>
</evidence>
<dbReference type="AlphaFoldDB" id="A0A2U8I8G2"/>
<gene>
    <name evidence="1" type="ORF">CCS41_10155</name>
</gene>
<dbReference type="InterPro" id="IPR051220">
    <property type="entry name" value="TFA_Chaperone"/>
</dbReference>
<proteinExistence type="predicted"/>
<organism evidence="1 2">
    <name type="scientific">Candidatus Fukatsuia symbiotica</name>
    <dbReference type="NCBI Taxonomy" id="1878942"/>
    <lineage>
        <taxon>Bacteria</taxon>
        <taxon>Pseudomonadati</taxon>
        <taxon>Pseudomonadota</taxon>
        <taxon>Gammaproteobacteria</taxon>
        <taxon>Enterobacterales</taxon>
        <taxon>Yersiniaceae</taxon>
        <taxon>Candidatus Fukatsuia</taxon>
    </lineage>
</organism>
<dbReference type="KEGG" id="fsm:CCS41_10155"/>
<dbReference type="PANTHER" id="PTHR34413">
    <property type="entry name" value="PROPHAGE TAIL FIBER ASSEMBLY PROTEIN HOMOLOG TFAE-RELATED-RELATED"/>
    <property type="match status" value="1"/>
</dbReference>
<evidence type="ECO:0000313" key="2">
    <source>
        <dbReference type="Proteomes" id="UP000261875"/>
    </source>
</evidence>
<dbReference type="EMBL" id="CP021659">
    <property type="protein sequence ID" value="AWK15407.1"/>
    <property type="molecule type" value="Genomic_DNA"/>
</dbReference>
<accession>A0A2U8I8G2</accession>
<protein>
    <recommendedName>
        <fullName evidence="3">Phage tail protein</fullName>
    </recommendedName>
</protein>
<dbReference type="OrthoDB" id="8596093at2"/>